<dbReference type="InterPro" id="IPR057207">
    <property type="entry name" value="FBXL15_LRR"/>
</dbReference>
<feature type="region of interest" description="Disordered" evidence="2">
    <location>
        <begin position="30"/>
        <end position="50"/>
    </location>
</feature>
<keyword evidence="1" id="KW-0833">Ubl conjugation pathway</keyword>
<dbReference type="SMART" id="SM00367">
    <property type="entry name" value="LRR_CC"/>
    <property type="match status" value="5"/>
</dbReference>
<evidence type="ECO:0000259" key="3">
    <source>
        <dbReference type="Pfam" id="PF00646"/>
    </source>
</evidence>
<dbReference type="InterPro" id="IPR032675">
    <property type="entry name" value="LRR_dom_sf"/>
</dbReference>
<dbReference type="InterPro" id="IPR001810">
    <property type="entry name" value="F-box_dom"/>
</dbReference>
<dbReference type="InterPro" id="IPR006553">
    <property type="entry name" value="Leu-rich_rpt_Cys-con_subtyp"/>
</dbReference>
<name>A0AAN8J9Q2_PATCE</name>
<evidence type="ECO:0008006" key="7">
    <source>
        <dbReference type="Google" id="ProtNLM"/>
    </source>
</evidence>
<dbReference type="EMBL" id="JAZGQO010000014">
    <property type="protein sequence ID" value="KAK6171398.1"/>
    <property type="molecule type" value="Genomic_DNA"/>
</dbReference>
<feature type="domain" description="F-box/LRR-repeat protein 15-like leucin rich repeat" evidence="4">
    <location>
        <begin position="173"/>
        <end position="347"/>
    </location>
</feature>
<sequence length="360" mass="40817">MSTIRKAYMEISNGIRGLRLHREQNHNGGISVKETLHKATNGSPNTSSKLLRSPKPGIVKRLRNMNGRVGLDNVRDLFNDEQFLTKFFFYFSAEERGTLAQVCKKWKSFLYQSKFWVDVTPIISFRNWDKDPIVRRKFYESLQYRGFDSICLQLATDDDLLDFVSHFPPSKKNLRSVSIRCSNITDVGLETLFKKMPCIYRLELSGCNEITETGLWTSLNAKIVSLSISDCINVADDTVGAISQLLPSLYELNLQAYHVTDAALAFFSAKQSYTLGVLRLKSCWEITNHGVVNIVHSLPNLTVLSLSGCSKITDDGVELIAENLRKLRILDISWCPRITDSSLEYIACDLGQLEELVLDR</sequence>
<evidence type="ECO:0000259" key="4">
    <source>
        <dbReference type="Pfam" id="PF25372"/>
    </source>
</evidence>
<dbReference type="FunFam" id="3.80.10.10:FF:000144">
    <property type="entry name" value="F-box and leucine-rich repeat protein 16"/>
    <property type="match status" value="1"/>
</dbReference>
<keyword evidence="6" id="KW-1185">Reference proteome</keyword>
<dbReference type="Pfam" id="PF25372">
    <property type="entry name" value="DUF7885"/>
    <property type="match status" value="1"/>
</dbReference>
<feature type="domain" description="F-box" evidence="3">
    <location>
        <begin position="88"/>
        <end position="117"/>
    </location>
</feature>
<evidence type="ECO:0000313" key="5">
    <source>
        <dbReference type="EMBL" id="KAK6171398.1"/>
    </source>
</evidence>
<dbReference type="AlphaFoldDB" id="A0AAN8J9Q2"/>
<protein>
    <recommendedName>
        <fullName evidence="7">F-box/LRR-repeat protein 16</fullName>
    </recommendedName>
</protein>
<dbReference type="Pfam" id="PF00646">
    <property type="entry name" value="F-box"/>
    <property type="match status" value="1"/>
</dbReference>
<dbReference type="InterPro" id="IPR050648">
    <property type="entry name" value="F-box_LRR-repeat"/>
</dbReference>
<dbReference type="PANTHER" id="PTHR13382">
    <property type="entry name" value="MITOCHONDRIAL ATP SYNTHASE COUPLING FACTOR B"/>
    <property type="match status" value="1"/>
</dbReference>
<dbReference type="SUPFAM" id="SSF52047">
    <property type="entry name" value="RNI-like"/>
    <property type="match status" value="1"/>
</dbReference>
<reference evidence="5 6" key="1">
    <citation type="submission" date="2024-01" db="EMBL/GenBank/DDBJ databases">
        <title>The genome of the rayed Mediterranean limpet Patella caerulea (Linnaeus, 1758).</title>
        <authorList>
            <person name="Anh-Thu Weber A."/>
            <person name="Halstead-Nussloch G."/>
        </authorList>
    </citation>
    <scope>NUCLEOTIDE SEQUENCE [LARGE SCALE GENOMIC DNA]</scope>
    <source>
        <strain evidence="5">AATW-2023a</strain>
        <tissue evidence="5">Whole specimen</tissue>
    </source>
</reference>
<evidence type="ECO:0000256" key="2">
    <source>
        <dbReference type="SAM" id="MobiDB-lite"/>
    </source>
</evidence>
<evidence type="ECO:0000313" key="6">
    <source>
        <dbReference type="Proteomes" id="UP001347796"/>
    </source>
</evidence>
<comment type="caution">
    <text evidence="5">The sequence shown here is derived from an EMBL/GenBank/DDBJ whole genome shotgun (WGS) entry which is preliminary data.</text>
</comment>
<accession>A0AAN8J9Q2</accession>
<gene>
    <name evidence="5" type="ORF">SNE40_019595</name>
</gene>
<dbReference type="Gene3D" id="3.80.10.10">
    <property type="entry name" value="Ribonuclease Inhibitor"/>
    <property type="match status" value="2"/>
</dbReference>
<dbReference type="Proteomes" id="UP001347796">
    <property type="component" value="Unassembled WGS sequence"/>
</dbReference>
<evidence type="ECO:0000256" key="1">
    <source>
        <dbReference type="ARBA" id="ARBA00022786"/>
    </source>
</evidence>
<organism evidence="5 6">
    <name type="scientific">Patella caerulea</name>
    <name type="common">Rayed Mediterranean limpet</name>
    <dbReference type="NCBI Taxonomy" id="87958"/>
    <lineage>
        <taxon>Eukaryota</taxon>
        <taxon>Metazoa</taxon>
        <taxon>Spiralia</taxon>
        <taxon>Lophotrochozoa</taxon>
        <taxon>Mollusca</taxon>
        <taxon>Gastropoda</taxon>
        <taxon>Patellogastropoda</taxon>
        <taxon>Patelloidea</taxon>
        <taxon>Patellidae</taxon>
        <taxon>Patella</taxon>
    </lineage>
</organism>
<proteinExistence type="predicted"/>
<dbReference type="CDD" id="cd22127">
    <property type="entry name" value="F-box_FBXL16"/>
    <property type="match status" value="1"/>
</dbReference>
<feature type="compositionally biased region" description="Polar residues" evidence="2">
    <location>
        <begin position="38"/>
        <end position="50"/>
    </location>
</feature>
<dbReference type="GO" id="GO:0005737">
    <property type="term" value="C:cytoplasm"/>
    <property type="evidence" value="ECO:0007669"/>
    <property type="project" value="TreeGrafter"/>
</dbReference>